<protein>
    <submittedName>
        <fullName evidence="3">Uncharacterized protein</fullName>
    </submittedName>
</protein>
<proteinExistence type="predicted"/>
<keyword evidence="4" id="KW-1185">Reference proteome</keyword>
<gene>
    <name evidence="3" type="ORF">HALOF300_03920</name>
</gene>
<dbReference type="EMBL" id="CACRYJ010000058">
    <property type="protein sequence ID" value="VZO39225.1"/>
    <property type="molecule type" value="Genomic_DNA"/>
</dbReference>
<evidence type="ECO:0000313" key="3">
    <source>
        <dbReference type="EMBL" id="VZO39225.1"/>
    </source>
</evidence>
<keyword evidence="2" id="KW-0812">Transmembrane</keyword>
<keyword evidence="2" id="KW-0472">Membrane</keyword>
<comment type="caution">
    <text evidence="3">The sequence shown here is derived from an EMBL/GenBank/DDBJ whole genome shotgun (WGS) entry which is preliminary data.</text>
</comment>
<feature type="compositionally biased region" description="Low complexity" evidence="1">
    <location>
        <begin position="357"/>
        <end position="373"/>
    </location>
</feature>
<dbReference type="AlphaFoldDB" id="A0A7M4DP39"/>
<dbReference type="Proteomes" id="UP000419743">
    <property type="component" value="Unassembled WGS sequence"/>
</dbReference>
<evidence type="ECO:0000313" key="4">
    <source>
        <dbReference type="Proteomes" id="UP000419743"/>
    </source>
</evidence>
<keyword evidence="2" id="KW-1133">Transmembrane helix</keyword>
<organism evidence="3 4">
    <name type="scientific">Occultella aeris</name>
    <dbReference type="NCBI Taxonomy" id="2761496"/>
    <lineage>
        <taxon>Bacteria</taxon>
        <taxon>Bacillati</taxon>
        <taxon>Actinomycetota</taxon>
        <taxon>Actinomycetes</taxon>
        <taxon>Micrococcales</taxon>
        <taxon>Ruaniaceae</taxon>
        <taxon>Occultella</taxon>
    </lineage>
</organism>
<accession>A0A7M4DP39</accession>
<dbReference type="RefSeq" id="WP_156742563.1">
    <property type="nucleotide sequence ID" value="NZ_CACRYJ010000058.1"/>
</dbReference>
<name>A0A7M4DP39_9MICO</name>
<evidence type="ECO:0000256" key="2">
    <source>
        <dbReference type="SAM" id="Phobius"/>
    </source>
</evidence>
<feature type="transmembrane region" description="Helical" evidence="2">
    <location>
        <begin position="188"/>
        <end position="212"/>
    </location>
</feature>
<feature type="transmembrane region" description="Helical" evidence="2">
    <location>
        <begin position="157"/>
        <end position="176"/>
    </location>
</feature>
<feature type="compositionally biased region" description="Low complexity" evidence="1">
    <location>
        <begin position="386"/>
        <end position="404"/>
    </location>
</feature>
<reference evidence="3 4" key="1">
    <citation type="submission" date="2019-11" db="EMBL/GenBank/DDBJ databases">
        <authorList>
            <person name="Criscuolo A."/>
        </authorList>
    </citation>
    <scope>NUCLEOTIDE SEQUENCE [LARGE SCALE GENOMIC DNA]</scope>
    <source>
        <strain evidence="3">CIP111667</strain>
    </source>
</reference>
<sequence length="413" mass="42654">MSTLTQSDAVAAYAAAVRDHLAALDAETLDELTGGLEADLTDALLDEIADPTALAGLDATALTARFGDPGTYAEELREAAGIELPPAGPRPRRTLGRVFADAGTELATDWRRLVEENRWVRAVAEFVAALRPVWWLLRAWVVFVILRAMTGAGPVPHALGAWLFLIALVVASVQWGRGSFGQGRRVHALVLTGSTICAIAALPVFVLSASYIAQGGDGGYESGWQSGFSSGVAEATNDGVRVEGVPATNLFVYGADGAPIADARIVDQDGKPVVLTEPELGRSWAQWGGEPTWGDIPLGATDSQIPLNAFPYTFFAVDDFEPGANGLLVPSPGALAIEPVWPAASLFPLEGATTGDPATDPEATEGAAATDGAAGEEDPADPVEPPADATATPDAPTSEASTPAEDGPPSGTP</sequence>
<evidence type="ECO:0000256" key="1">
    <source>
        <dbReference type="SAM" id="MobiDB-lite"/>
    </source>
</evidence>
<feature type="region of interest" description="Disordered" evidence="1">
    <location>
        <begin position="348"/>
        <end position="413"/>
    </location>
</feature>